<evidence type="ECO:0000313" key="6">
    <source>
        <dbReference type="EMBL" id="PIM52741.1"/>
    </source>
</evidence>
<dbReference type="InterPro" id="IPR016032">
    <property type="entry name" value="Sig_transdc_resp-reg_C-effctor"/>
</dbReference>
<dbReference type="InterPro" id="IPR000792">
    <property type="entry name" value="Tscrpt_reg_LuxR_C"/>
</dbReference>
<dbReference type="SMART" id="SM00421">
    <property type="entry name" value="HTH_LUXR"/>
    <property type="match status" value="1"/>
</dbReference>
<dbReference type="GO" id="GO:0003677">
    <property type="term" value="F:DNA binding"/>
    <property type="evidence" value="ECO:0007669"/>
    <property type="project" value="UniProtKB-KW"/>
</dbReference>
<evidence type="ECO:0000313" key="7">
    <source>
        <dbReference type="Proteomes" id="UP000231501"/>
    </source>
</evidence>
<dbReference type="EMBL" id="PEOG01000032">
    <property type="protein sequence ID" value="PIM52741.1"/>
    <property type="molecule type" value="Genomic_DNA"/>
</dbReference>
<dbReference type="PANTHER" id="PTHR44688">
    <property type="entry name" value="DNA-BINDING TRANSCRIPTIONAL ACTIVATOR DEVR_DOSR"/>
    <property type="match status" value="1"/>
</dbReference>
<dbReference type="Pfam" id="PF00196">
    <property type="entry name" value="GerE"/>
    <property type="match status" value="1"/>
</dbReference>
<dbReference type="PROSITE" id="PS50043">
    <property type="entry name" value="HTH_LUXR_2"/>
    <property type="match status" value="1"/>
</dbReference>
<evidence type="ECO:0000256" key="3">
    <source>
        <dbReference type="ARBA" id="ARBA00023163"/>
    </source>
</evidence>
<evidence type="ECO:0000256" key="4">
    <source>
        <dbReference type="SAM" id="MobiDB-lite"/>
    </source>
</evidence>
<proteinExistence type="predicted"/>
<dbReference type="Gene3D" id="1.10.10.10">
    <property type="entry name" value="Winged helix-like DNA-binding domain superfamily/Winged helix DNA-binding domain"/>
    <property type="match status" value="1"/>
</dbReference>
<accession>A0A2G9C8G7</accession>
<evidence type="ECO:0000256" key="1">
    <source>
        <dbReference type="ARBA" id="ARBA00023015"/>
    </source>
</evidence>
<sequence>MDGMVLGRGPETGRVLSYRGPERRRGSPDRWWRHALEEIDLGVCLVGGDGQLLYANSTARRQLDETSPLQVLDGQLVAPQRSDQVRLEGALADVQRGLRHLICLGRGAGRLSLSVLPLQDGLGRTVQALLVLGKRNLCGELPMLAFAREHQLTAAEQQVLQSLCAGLQPQEIAQRHGVAISTVRTQIASVRAKTATESIRELVAMVAQLPPMQGVLRVVELR</sequence>
<evidence type="ECO:0000259" key="5">
    <source>
        <dbReference type="PROSITE" id="PS50043"/>
    </source>
</evidence>
<feature type="region of interest" description="Disordered" evidence="4">
    <location>
        <begin position="1"/>
        <end position="27"/>
    </location>
</feature>
<dbReference type="PRINTS" id="PR00038">
    <property type="entry name" value="HTHLUXR"/>
</dbReference>
<comment type="caution">
    <text evidence="6">The sequence shown here is derived from an EMBL/GenBank/DDBJ whole genome shotgun (WGS) entry which is preliminary data.</text>
</comment>
<dbReference type="SUPFAM" id="SSF46894">
    <property type="entry name" value="C-terminal effector domain of the bipartite response regulators"/>
    <property type="match status" value="1"/>
</dbReference>
<dbReference type="Proteomes" id="UP000231501">
    <property type="component" value="Unassembled WGS sequence"/>
</dbReference>
<protein>
    <submittedName>
        <fullName evidence="6">LuxR family transcriptional regulator</fullName>
    </submittedName>
</protein>
<evidence type="ECO:0000256" key="2">
    <source>
        <dbReference type="ARBA" id="ARBA00023125"/>
    </source>
</evidence>
<feature type="domain" description="HTH luxR-type" evidence="5">
    <location>
        <begin position="145"/>
        <end position="210"/>
    </location>
</feature>
<dbReference type="PANTHER" id="PTHR44688:SF16">
    <property type="entry name" value="DNA-BINDING TRANSCRIPTIONAL ACTIVATOR DEVR_DOSR"/>
    <property type="match status" value="1"/>
</dbReference>
<name>A0A2G9C8G7_9BURK</name>
<keyword evidence="1" id="KW-0805">Transcription regulation</keyword>
<dbReference type="InterPro" id="IPR036388">
    <property type="entry name" value="WH-like_DNA-bd_sf"/>
</dbReference>
<keyword evidence="2" id="KW-0238">DNA-binding</keyword>
<dbReference type="GO" id="GO:0006355">
    <property type="term" value="P:regulation of DNA-templated transcription"/>
    <property type="evidence" value="ECO:0007669"/>
    <property type="project" value="InterPro"/>
</dbReference>
<dbReference type="AlphaFoldDB" id="A0A2G9C8G7"/>
<keyword evidence="3" id="KW-0804">Transcription</keyword>
<gene>
    <name evidence="6" type="ORF">CS062_13325</name>
</gene>
<organism evidence="6 7">
    <name type="scientific">Roseateles chitinivorans</name>
    <dbReference type="NCBI Taxonomy" id="2917965"/>
    <lineage>
        <taxon>Bacteria</taxon>
        <taxon>Pseudomonadati</taxon>
        <taxon>Pseudomonadota</taxon>
        <taxon>Betaproteobacteria</taxon>
        <taxon>Burkholderiales</taxon>
        <taxon>Sphaerotilaceae</taxon>
        <taxon>Roseateles</taxon>
    </lineage>
</organism>
<reference evidence="6 7" key="1">
    <citation type="submission" date="2017-11" db="EMBL/GenBank/DDBJ databases">
        <title>Draft genome sequence of Mitsuaria sp. HWN-4.</title>
        <authorList>
            <person name="Gundlapally S.R."/>
        </authorList>
    </citation>
    <scope>NUCLEOTIDE SEQUENCE [LARGE SCALE GENOMIC DNA]</scope>
    <source>
        <strain evidence="6 7">HWN-4</strain>
    </source>
</reference>
<keyword evidence="7" id="KW-1185">Reference proteome</keyword>